<dbReference type="Pfam" id="PF06170">
    <property type="entry name" value="DUF983"/>
    <property type="match status" value="1"/>
</dbReference>
<dbReference type="EMBL" id="NVUS01000030">
    <property type="protein sequence ID" value="PCI97409.1"/>
    <property type="molecule type" value="Genomic_DNA"/>
</dbReference>
<reference evidence="2" key="2">
    <citation type="journal article" date="2018" name="ISME J.">
        <title>A dynamic microbial community with high functional redundancy inhabits the cold, oxic subseafloor aquifer.</title>
        <authorList>
            <person name="Tully B.J."/>
            <person name="Wheat C.G."/>
            <person name="Glazer B.T."/>
            <person name="Huber J.A."/>
        </authorList>
    </citation>
    <scope>NUCLEOTIDE SEQUENCE</scope>
    <source>
        <strain evidence="2">NORP83</strain>
    </source>
</reference>
<keyword evidence="1" id="KW-0472">Membrane</keyword>
<gene>
    <name evidence="2" type="ORF">COB13_15830</name>
</gene>
<sequence>MRHGLSRKCPRCNQGKIYGKYLKVKDSCDHCGQQFHHHQADDFPPYIAITIVGHIVLSLATTVQILYSPAMWAHMVLWLPMILILSLSLLPPIKAALVGLQWAHRMHGFNDEDTSPAWNEEPNIADLDK</sequence>
<dbReference type="AlphaFoldDB" id="A0A2A4YSC1"/>
<feature type="transmembrane region" description="Helical" evidence="1">
    <location>
        <begin position="72"/>
        <end position="90"/>
    </location>
</feature>
<name>A0A2A4YSC1_9PROT</name>
<reference key="1">
    <citation type="submission" date="2017-08" db="EMBL/GenBank/DDBJ databases">
        <title>A dynamic microbial community with high functional redundancy inhabits the cold, oxic subseafloor aquifer.</title>
        <authorList>
            <person name="Tully B.J."/>
            <person name="Wheat C.G."/>
            <person name="Glazer B.T."/>
            <person name="Huber J.A."/>
        </authorList>
    </citation>
    <scope>NUCLEOTIDE SEQUENCE [LARGE SCALE GENOMIC DNA]</scope>
</reference>
<keyword evidence="1" id="KW-1133">Transmembrane helix</keyword>
<accession>A0A2A4YSC1</accession>
<organism evidence="2">
    <name type="scientific">OCS116 cluster bacterium</name>
    <dbReference type="NCBI Taxonomy" id="2030921"/>
    <lineage>
        <taxon>Bacteria</taxon>
        <taxon>Pseudomonadati</taxon>
        <taxon>Pseudomonadota</taxon>
        <taxon>Alphaproteobacteria</taxon>
        <taxon>OCS116 cluster</taxon>
    </lineage>
</organism>
<evidence type="ECO:0000313" key="2">
    <source>
        <dbReference type="EMBL" id="PCI97409.1"/>
    </source>
</evidence>
<dbReference type="InterPro" id="IPR009325">
    <property type="entry name" value="DUF983"/>
</dbReference>
<evidence type="ECO:0000256" key="1">
    <source>
        <dbReference type="SAM" id="Phobius"/>
    </source>
</evidence>
<protein>
    <recommendedName>
        <fullName evidence="3">DUF983 domain-containing protein</fullName>
    </recommendedName>
</protein>
<evidence type="ECO:0008006" key="3">
    <source>
        <dbReference type="Google" id="ProtNLM"/>
    </source>
</evidence>
<comment type="caution">
    <text evidence="2">The sequence shown here is derived from an EMBL/GenBank/DDBJ whole genome shotgun (WGS) entry which is preliminary data.</text>
</comment>
<keyword evidence="1" id="KW-0812">Transmembrane</keyword>
<proteinExistence type="predicted"/>
<feature type="transmembrane region" description="Helical" evidence="1">
    <location>
        <begin position="46"/>
        <end position="66"/>
    </location>
</feature>